<dbReference type="InterPro" id="IPR011990">
    <property type="entry name" value="TPR-like_helical_dom_sf"/>
</dbReference>
<feature type="compositionally biased region" description="Polar residues" evidence="1">
    <location>
        <begin position="445"/>
        <end position="456"/>
    </location>
</feature>
<evidence type="ECO:0000313" key="3">
    <source>
        <dbReference type="Proteomes" id="UP000215127"/>
    </source>
</evidence>
<feature type="region of interest" description="Disordered" evidence="1">
    <location>
        <begin position="1"/>
        <end position="23"/>
    </location>
</feature>
<dbReference type="SUPFAM" id="SSF48452">
    <property type="entry name" value="TPR-like"/>
    <property type="match status" value="1"/>
</dbReference>
<protein>
    <submittedName>
        <fullName evidence="2">Uncharacterized protein</fullName>
    </submittedName>
</protein>
<gene>
    <name evidence="2" type="ORF">ZT3D7_G1038</name>
</gene>
<dbReference type="Proteomes" id="UP000215127">
    <property type="component" value="Chromosome 1"/>
</dbReference>
<dbReference type="EMBL" id="LT853692">
    <property type="protein sequence ID" value="SMQ45893.1"/>
    <property type="molecule type" value="Genomic_DNA"/>
</dbReference>
<feature type="region of interest" description="Disordered" evidence="1">
    <location>
        <begin position="315"/>
        <end position="486"/>
    </location>
</feature>
<organism evidence="2 3">
    <name type="scientific">Zymoseptoria tritici (strain ST99CH_3D7)</name>
    <dbReference type="NCBI Taxonomy" id="1276538"/>
    <lineage>
        <taxon>Eukaryota</taxon>
        <taxon>Fungi</taxon>
        <taxon>Dikarya</taxon>
        <taxon>Ascomycota</taxon>
        <taxon>Pezizomycotina</taxon>
        <taxon>Dothideomycetes</taxon>
        <taxon>Dothideomycetidae</taxon>
        <taxon>Mycosphaerellales</taxon>
        <taxon>Mycosphaerellaceae</taxon>
        <taxon>Zymoseptoria</taxon>
    </lineage>
</organism>
<dbReference type="AlphaFoldDB" id="A0A1X7RER7"/>
<name>A0A1X7RER7_ZYMT9</name>
<keyword evidence="3" id="KW-1185">Reference proteome</keyword>
<evidence type="ECO:0000313" key="2">
    <source>
        <dbReference type="EMBL" id="SMQ45893.1"/>
    </source>
</evidence>
<proteinExistence type="predicted"/>
<feature type="region of interest" description="Disordered" evidence="1">
    <location>
        <begin position="533"/>
        <end position="556"/>
    </location>
</feature>
<feature type="compositionally biased region" description="Low complexity" evidence="1">
    <location>
        <begin position="416"/>
        <end position="436"/>
    </location>
</feature>
<sequence length="556" mass="59715">MASHQILSSVPPALPPRNPRRKTRRRKLSQLTDEQHDLWEHAALLHHGYEWQNAATSFQYLAHTIRGESASNLCLLNAALVFARLGDYDIAAETLDGGGQTEELLPLTLYLMGHVELELKQNIEKARDCFAVALKQLEVVGGCQSFHHLGLEFTLYAVDLRYILEMLDPNGGEPIMTSNPGAIAVNGIFEAPSRSWNTSTTTIDTMNPNVLSSSFSGYSSDGSSTTGSPLKIARFGPRIVEALRTSKSTGSFKVFKNHLISDLSLSDNTKSFTYRTSLGRQRASKSTSRVFDKGIPPPIPSAPLSNLPATAFTHASPKVNKNLPPTPIPIDNGRKIPRSARTLPESTSTLASFIKNLPPQQHKSALQPRSAEGDFSPMREMTDFLRGTAPPGERAKSPAPLRTRKASPAPRMTTGGSSSRSSSSPPSSVSSLGSRSATPPPPPSHSISLQRSASTNPDPPRQSALRHASSVASTLRRVASAVPPKEVHPALREGFRLRESTIGSGRAVKPTSMVVELEGDIPVMLVREGEGRGASPVSAMSVGRGSPVSALSVGRD</sequence>
<accession>A0A1X7RER7</accession>
<dbReference type="STRING" id="1276538.A0A1X7RER7"/>
<evidence type="ECO:0000256" key="1">
    <source>
        <dbReference type="SAM" id="MobiDB-lite"/>
    </source>
</evidence>
<reference evidence="2 3" key="1">
    <citation type="submission" date="2016-06" db="EMBL/GenBank/DDBJ databases">
        <authorList>
            <person name="Kjaerup R.B."/>
            <person name="Dalgaard T.S."/>
            <person name="Juul-Madsen H.R."/>
        </authorList>
    </citation>
    <scope>NUCLEOTIDE SEQUENCE [LARGE SCALE GENOMIC DNA]</scope>
</reference>